<feature type="compositionally biased region" description="Polar residues" evidence="1">
    <location>
        <begin position="186"/>
        <end position="195"/>
    </location>
</feature>
<feature type="region of interest" description="Disordered" evidence="1">
    <location>
        <begin position="244"/>
        <end position="267"/>
    </location>
</feature>
<dbReference type="AlphaFoldDB" id="A0AAW1MDH4"/>
<dbReference type="InterPro" id="IPR036691">
    <property type="entry name" value="Endo/exonu/phosph_ase_sf"/>
</dbReference>
<protein>
    <submittedName>
        <fullName evidence="2">Uncharacterized protein</fullName>
    </submittedName>
</protein>
<sequence>MGELEAFLRERDVQIALICETRLSARQHLRLRGFTVVEKRGANQHGGVAILVRNDTPYKQLAMDGPEWNDVGGANQHGGVAILVRNDTPYKQLAMDGPEWNDVEAVAIQLADNTAIVFTIAPVENWNSASWICYSQERERRWWLPISMPVTPLGDATATTRANAHPTQREHPLDDRPGAREECPFMQSSRANAHPTQREHPLDDRPGAREECTARGRRGDRGPVVCSIYRCCSPSARFGAVAWEGSPTTTARRTGGGSGRKSAEDGP</sequence>
<feature type="compositionally biased region" description="Basic and acidic residues" evidence="1">
    <location>
        <begin position="196"/>
        <end position="219"/>
    </location>
</feature>
<keyword evidence="3" id="KW-1185">Reference proteome</keyword>
<feature type="compositionally biased region" description="Polar residues" evidence="1">
    <location>
        <begin position="157"/>
        <end position="166"/>
    </location>
</feature>
<feature type="compositionally biased region" description="Basic and acidic residues" evidence="1">
    <location>
        <begin position="167"/>
        <end position="183"/>
    </location>
</feature>
<evidence type="ECO:0000313" key="3">
    <source>
        <dbReference type="Proteomes" id="UP001458880"/>
    </source>
</evidence>
<name>A0AAW1MDH4_POPJA</name>
<dbReference type="Proteomes" id="UP001458880">
    <property type="component" value="Unassembled WGS sequence"/>
</dbReference>
<dbReference type="EMBL" id="JASPKY010000060">
    <property type="protein sequence ID" value="KAK9744318.1"/>
    <property type="molecule type" value="Genomic_DNA"/>
</dbReference>
<dbReference type="Gene3D" id="3.60.10.10">
    <property type="entry name" value="Endonuclease/exonuclease/phosphatase"/>
    <property type="match status" value="1"/>
</dbReference>
<comment type="caution">
    <text evidence="2">The sequence shown here is derived from an EMBL/GenBank/DDBJ whole genome shotgun (WGS) entry which is preliminary data.</text>
</comment>
<feature type="region of interest" description="Disordered" evidence="1">
    <location>
        <begin position="154"/>
        <end position="219"/>
    </location>
</feature>
<evidence type="ECO:0000256" key="1">
    <source>
        <dbReference type="SAM" id="MobiDB-lite"/>
    </source>
</evidence>
<accession>A0AAW1MDH4</accession>
<reference evidence="2 3" key="1">
    <citation type="journal article" date="2024" name="BMC Genomics">
        <title>De novo assembly and annotation of Popillia japonica's genome with initial clues to its potential as an invasive pest.</title>
        <authorList>
            <person name="Cucini C."/>
            <person name="Boschi S."/>
            <person name="Funari R."/>
            <person name="Cardaioli E."/>
            <person name="Iannotti N."/>
            <person name="Marturano G."/>
            <person name="Paoli F."/>
            <person name="Bruttini M."/>
            <person name="Carapelli A."/>
            <person name="Frati F."/>
            <person name="Nardi F."/>
        </authorList>
    </citation>
    <scope>NUCLEOTIDE SEQUENCE [LARGE SCALE GENOMIC DNA]</scope>
    <source>
        <strain evidence="2">DMR45628</strain>
    </source>
</reference>
<gene>
    <name evidence="2" type="ORF">QE152_g7880</name>
</gene>
<proteinExistence type="predicted"/>
<evidence type="ECO:0000313" key="2">
    <source>
        <dbReference type="EMBL" id="KAK9744318.1"/>
    </source>
</evidence>
<organism evidence="2 3">
    <name type="scientific">Popillia japonica</name>
    <name type="common">Japanese beetle</name>
    <dbReference type="NCBI Taxonomy" id="7064"/>
    <lineage>
        <taxon>Eukaryota</taxon>
        <taxon>Metazoa</taxon>
        <taxon>Ecdysozoa</taxon>
        <taxon>Arthropoda</taxon>
        <taxon>Hexapoda</taxon>
        <taxon>Insecta</taxon>
        <taxon>Pterygota</taxon>
        <taxon>Neoptera</taxon>
        <taxon>Endopterygota</taxon>
        <taxon>Coleoptera</taxon>
        <taxon>Polyphaga</taxon>
        <taxon>Scarabaeiformia</taxon>
        <taxon>Scarabaeidae</taxon>
        <taxon>Rutelinae</taxon>
        <taxon>Popillia</taxon>
    </lineage>
</organism>